<protein>
    <submittedName>
        <fullName evidence="4">Iron ABC transporter substrate-binding protein</fullName>
    </submittedName>
</protein>
<proteinExistence type="inferred from homology"/>
<keyword evidence="2" id="KW-0732">Signal</keyword>
<evidence type="ECO:0000259" key="3">
    <source>
        <dbReference type="PROSITE" id="PS50983"/>
    </source>
</evidence>
<dbReference type="Proteomes" id="UP000092714">
    <property type="component" value="Unassembled WGS sequence"/>
</dbReference>
<dbReference type="InterPro" id="IPR050902">
    <property type="entry name" value="ABC_Transporter_SBP"/>
</dbReference>
<evidence type="ECO:0000256" key="2">
    <source>
        <dbReference type="SAM" id="SignalP"/>
    </source>
</evidence>
<dbReference type="AlphaFoldDB" id="A0A174B0W5"/>
<name>A0A174B0W5_9CLOT</name>
<dbReference type="InterPro" id="IPR002491">
    <property type="entry name" value="ABC_transptr_periplasmic_BD"/>
</dbReference>
<dbReference type="EMBL" id="MAPZ01000009">
    <property type="protein sequence ID" value="OBY12362.1"/>
    <property type="molecule type" value="Genomic_DNA"/>
</dbReference>
<keyword evidence="5" id="KW-1185">Reference proteome</keyword>
<dbReference type="Pfam" id="PF01497">
    <property type="entry name" value="Peripla_BP_2"/>
    <property type="match status" value="1"/>
</dbReference>
<evidence type="ECO:0000313" key="4">
    <source>
        <dbReference type="EMBL" id="OBY12362.1"/>
    </source>
</evidence>
<evidence type="ECO:0000313" key="5">
    <source>
        <dbReference type="Proteomes" id="UP000092714"/>
    </source>
</evidence>
<feature type="signal peptide" evidence="2">
    <location>
        <begin position="1"/>
        <end position="23"/>
    </location>
</feature>
<comment type="similarity">
    <text evidence="1">Belongs to the bacterial solute-binding protein 8 family.</text>
</comment>
<dbReference type="PROSITE" id="PS51257">
    <property type="entry name" value="PROKAR_LIPOPROTEIN"/>
    <property type="match status" value="1"/>
</dbReference>
<feature type="chain" id="PRO_5039294755" evidence="2">
    <location>
        <begin position="24"/>
        <end position="341"/>
    </location>
</feature>
<comment type="caution">
    <text evidence="4">The sequence shown here is derived from an EMBL/GenBank/DDBJ whole genome shotgun (WGS) entry which is preliminary data.</text>
</comment>
<dbReference type="PANTHER" id="PTHR30535">
    <property type="entry name" value="VITAMIN B12-BINDING PROTEIN"/>
    <property type="match status" value="1"/>
</dbReference>
<dbReference type="Gene3D" id="3.40.50.1980">
    <property type="entry name" value="Nitrogenase molybdenum iron protein domain"/>
    <property type="match status" value="2"/>
</dbReference>
<accession>A0A174B0W5</accession>
<feature type="domain" description="Fe/B12 periplasmic-binding" evidence="3">
    <location>
        <begin position="54"/>
        <end position="316"/>
    </location>
</feature>
<sequence length="341" mass="38721">MKKFKKIISLFILGILMSTFVVGCGSNNVESKDNKVTVVDQLGREVELDGTPEKIISSYYISTSLLINLGVQDKLVGIEAKAKTREMYKKVAKELIDLPAVGTSKEINIEECANLNPDLVIIPTRLKEFIPKFEELKIPVIAIEPETLDQFKETVKLIGKAVGKEEKANKLVNYYDDTISKVKELNKNLTEKQNVYLAGSDSVLKTCTSKMYQNYMFEVCGGENVTKELTDGYWTTISVEELVKKNPDVIYMVGYASYSKDDILKDERLKGINAIKNNKVYVFPSTLEAWDYPTPSSMLGILWLENNLHPDLYSKEDYIKDAKDFYKEFYDIEVSEEELGL</sequence>
<evidence type="ECO:0000256" key="1">
    <source>
        <dbReference type="ARBA" id="ARBA00008814"/>
    </source>
</evidence>
<dbReference type="eggNOG" id="COG0614">
    <property type="taxonomic scope" value="Bacteria"/>
</dbReference>
<dbReference type="GeneID" id="42777509"/>
<gene>
    <name evidence="4" type="ORF">CP373A1_01850</name>
</gene>
<dbReference type="PANTHER" id="PTHR30535:SF34">
    <property type="entry name" value="MOLYBDATE-BINDING PROTEIN MOLA"/>
    <property type="match status" value="1"/>
</dbReference>
<dbReference type="SUPFAM" id="SSF53807">
    <property type="entry name" value="Helical backbone' metal receptor"/>
    <property type="match status" value="1"/>
</dbReference>
<organism evidence="4 5">
    <name type="scientific">Clostridium paraputrificum</name>
    <dbReference type="NCBI Taxonomy" id="29363"/>
    <lineage>
        <taxon>Bacteria</taxon>
        <taxon>Bacillati</taxon>
        <taxon>Bacillota</taxon>
        <taxon>Clostridia</taxon>
        <taxon>Eubacteriales</taxon>
        <taxon>Clostridiaceae</taxon>
        <taxon>Clostridium</taxon>
    </lineage>
</organism>
<dbReference type="Gene3D" id="1.20.58.2180">
    <property type="match status" value="1"/>
</dbReference>
<dbReference type="RefSeq" id="WP_027099665.1">
    <property type="nucleotide sequence ID" value="NZ_CABHIH010000001.1"/>
</dbReference>
<reference evidence="4 5" key="1">
    <citation type="submission" date="2016-06" db="EMBL/GenBank/DDBJ databases">
        <authorList>
            <person name="Kjaerup R.B."/>
            <person name="Dalgaard T.S."/>
            <person name="Juul-Madsen H.R."/>
        </authorList>
    </citation>
    <scope>NUCLEOTIDE SEQUENCE [LARGE SCALE GENOMIC DNA]</scope>
    <source>
        <strain evidence="4 5">373-A1</strain>
    </source>
</reference>
<dbReference type="PROSITE" id="PS50983">
    <property type="entry name" value="FE_B12_PBP"/>
    <property type="match status" value="1"/>
</dbReference>
<dbReference type="OrthoDB" id="9787830at2"/>